<accession>A0A0D8HCL7</accession>
<evidence type="ECO:0000313" key="10">
    <source>
        <dbReference type="Proteomes" id="UP000032360"/>
    </source>
</evidence>
<dbReference type="AlphaFoldDB" id="A0A0D8HCL7"/>
<proteinExistence type="inferred from homology"/>
<evidence type="ECO:0000256" key="2">
    <source>
        <dbReference type="ARBA" id="ARBA00010544"/>
    </source>
</evidence>
<evidence type="ECO:0000256" key="6">
    <source>
        <dbReference type="ARBA" id="ARBA00022989"/>
    </source>
</evidence>
<feature type="transmembrane region" description="Helical" evidence="8">
    <location>
        <begin position="197"/>
        <end position="217"/>
    </location>
</feature>
<evidence type="ECO:0000313" key="9">
    <source>
        <dbReference type="EMBL" id="KJF15673.1"/>
    </source>
</evidence>
<dbReference type="GO" id="GO:0005886">
    <property type="term" value="C:plasma membrane"/>
    <property type="evidence" value="ECO:0007669"/>
    <property type="project" value="TreeGrafter"/>
</dbReference>
<sequence length="219" mass="23202">MRAMTIFKKDLLIESRSKSGLGQVLPFALIVLLLFGFAFDTQGPLMVSISPGLFWVLITFSSILLVSRSMRVESENDAVDGLLLLGFDGISIFVGKFLALFLILLILDILVGIGVVVLFSVPIHSFLLLSLSTLLATAGIGSVGLVFGALVRGANSSESLVPMLVLPILAPVVISATKAWSDALNGHGSIFDPWLKLLLVFAVVFIVGGAVSFGAILED</sequence>
<keyword evidence="6 8" id="KW-1133">Transmembrane helix</keyword>
<dbReference type="Proteomes" id="UP000032360">
    <property type="component" value="Unassembled WGS sequence"/>
</dbReference>
<comment type="similarity">
    <text evidence="2">Belongs to the CcmB/CycW/HelB family.</text>
</comment>
<evidence type="ECO:0000256" key="1">
    <source>
        <dbReference type="ARBA" id="ARBA00004141"/>
    </source>
</evidence>
<evidence type="ECO:0000256" key="4">
    <source>
        <dbReference type="ARBA" id="ARBA00022692"/>
    </source>
</evidence>
<feature type="transmembrane region" description="Helical" evidence="8">
    <location>
        <begin position="45"/>
        <end position="66"/>
    </location>
</feature>
<dbReference type="Pfam" id="PF03379">
    <property type="entry name" value="CcmB"/>
    <property type="match status" value="1"/>
</dbReference>
<gene>
    <name evidence="9" type="ORF">AXFE_34650</name>
</gene>
<feature type="transmembrane region" description="Helical" evidence="8">
    <location>
        <begin position="126"/>
        <end position="148"/>
    </location>
</feature>
<dbReference type="PANTHER" id="PTHR30070:SF1">
    <property type="entry name" value="CYTOCHROME C BIOGENESIS B-RELATED"/>
    <property type="match status" value="1"/>
</dbReference>
<evidence type="ECO:0000256" key="5">
    <source>
        <dbReference type="ARBA" id="ARBA00022748"/>
    </source>
</evidence>
<evidence type="ECO:0000256" key="3">
    <source>
        <dbReference type="ARBA" id="ARBA00022448"/>
    </source>
</evidence>
<keyword evidence="3" id="KW-0813">Transport</keyword>
<feature type="transmembrane region" description="Helical" evidence="8">
    <location>
        <begin position="21"/>
        <end position="39"/>
    </location>
</feature>
<reference evidence="9 10" key="1">
    <citation type="submission" date="2015-01" db="EMBL/GenBank/DDBJ databases">
        <title>Draft genome of the acidophilic iron oxidizer Acidithrix ferrooxidans strain Py-F3.</title>
        <authorList>
            <person name="Poehlein A."/>
            <person name="Eisen S."/>
            <person name="Schloemann M."/>
            <person name="Johnson B.D."/>
            <person name="Daniel R."/>
            <person name="Muehling M."/>
        </authorList>
    </citation>
    <scope>NUCLEOTIDE SEQUENCE [LARGE SCALE GENOMIC DNA]</scope>
    <source>
        <strain evidence="9 10">Py-F3</strain>
    </source>
</reference>
<keyword evidence="4 8" id="KW-0812">Transmembrane</keyword>
<comment type="subcellular location">
    <subcellularLocation>
        <location evidence="1">Membrane</location>
        <topology evidence="1">Multi-pass membrane protein</topology>
    </subcellularLocation>
</comment>
<keyword evidence="5" id="KW-0201">Cytochrome c-type biogenesis</keyword>
<evidence type="ECO:0000256" key="7">
    <source>
        <dbReference type="ARBA" id="ARBA00023136"/>
    </source>
</evidence>
<dbReference type="STRING" id="1280514.AXFE_34650"/>
<name>A0A0D8HCL7_9ACTN</name>
<dbReference type="GO" id="GO:0015232">
    <property type="term" value="F:heme transmembrane transporter activity"/>
    <property type="evidence" value="ECO:0007669"/>
    <property type="project" value="InterPro"/>
</dbReference>
<keyword evidence="7 8" id="KW-0472">Membrane</keyword>
<feature type="transmembrane region" description="Helical" evidence="8">
    <location>
        <begin position="160"/>
        <end position="177"/>
    </location>
</feature>
<dbReference type="GO" id="GO:0017004">
    <property type="term" value="P:cytochrome complex assembly"/>
    <property type="evidence" value="ECO:0007669"/>
    <property type="project" value="UniProtKB-KW"/>
</dbReference>
<keyword evidence="10" id="KW-1185">Reference proteome</keyword>
<dbReference type="GO" id="GO:1903607">
    <property type="term" value="P:cytochrome c biosynthetic process"/>
    <property type="evidence" value="ECO:0007669"/>
    <property type="project" value="TreeGrafter"/>
</dbReference>
<feature type="transmembrane region" description="Helical" evidence="8">
    <location>
        <begin position="97"/>
        <end position="120"/>
    </location>
</feature>
<dbReference type="EMBL" id="JXYS01000133">
    <property type="protein sequence ID" value="KJF15673.1"/>
    <property type="molecule type" value="Genomic_DNA"/>
</dbReference>
<dbReference type="OrthoDB" id="9812809at2"/>
<organism evidence="9 10">
    <name type="scientific">Acidithrix ferrooxidans</name>
    <dbReference type="NCBI Taxonomy" id="1280514"/>
    <lineage>
        <taxon>Bacteria</taxon>
        <taxon>Bacillati</taxon>
        <taxon>Actinomycetota</taxon>
        <taxon>Acidimicrobiia</taxon>
        <taxon>Acidimicrobiales</taxon>
        <taxon>Acidimicrobiaceae</taxon>
        <taxon>Acidithrix</taxon>
    </lineage>
</organism>
<dbReference type="InterPro" id="IPR003544">
    <property type="entry name" value="Cyt_c_biogenesis_CcmB"/>
</dbReference>
<protein>
    <submittedName>
        <fullName evidence="9">CcmB protein</fullName>
    </submittedName>
</protein>
<comment type="caution">
    <text evidence="9">The sequence shown here is derived from an EMBL/GenBank/DDBJ whole genome shotgun (WGS) entry which is preliminary data.</text>
</comment>
<dbReference type="RefSeq" id="WP_152626188.1">
    <property type="nucleotide sequence ID" value="NZ_JXYS01000133.1"/>
</dbReference>
<dbReference type="PANTHER" id="PTHR30070">
    <property type="entry name" value="HEME EXPORTER PROTEIN B"/>
    <property type="match status" value="1"/>
</dbReference>
<evidence type="ECO:0000256" key="8">
    <source>
        <dbReference type="SAM" id="Phobius"/>
    </source>
</evidence>